<gene>
    <name evidence="2" type="ORF">DSM3645_00385</name>
</gene>
<evidence type="ECO:0000313" key="2">
    <source>
        <dbReference type="EMBL" id="EAQ82125.1"/>
    </source>
</evidence>
<dbReference type="SMART" id="SM00028">
    <property type="entry name" value="TPR"/>
    <property type="match status" value="3"/>
</dbReference>
<dbReference type="AlphaFoldDB" id="A3ZMF2"/>
<feature type="chain" id="PRO_5002665102" evidence="1">
    <location>
        <begin position="22"/>
        <end position="650"/>
    </location>
</feature>
<dbReference type="Gene3D" id="1.25.40.10">
    <property type="entry name" value="Tetratricopeptide repeat domain"/>
    <property type="match status" value="2"/>
</dbReference>
<dbReference type="Pfam" id="PF13181">
    <property type="entry name" value="TPR_8"/>
    <property type="match status" value="2"/>
</dbReference>
<name>A3ZMF2_9BACT</name>
<reference evidence="2 3" key="1">
    <citation type="submission" date="2006-02" db="EMBL/GenBank/DDBJ databases">
        <authorList>
            <person name="Amann R."/>
            <person name="Ferriera S."/>
            <person name="Johnson J."/>
            <person name="Kravitz S."/>
            <person name="Halpern A."/>
            <person name="Remington K."/>
            <person name="Beeson K."/>
            <person name="Tran B."/>
            <person name="Rogers Y.-H."/>
            <person name="Friedman R."/>
            <person name="Venter J.C."/>
        </authorList>
    </citation>
    <scope>NUCLEOTIDE SEQUENCE [LARGE SCALE GENOMIC DNA]</scope>
    <source>
        <strain evidence="2 3">DSM 3645</strain>
    </source>
</reference>
<feature type="signal peptide" evidence="1">
    <location>
        <begin position="1"/>
        <end position="21"/>
    </location>
</feature>
<comment type="caution">
    <text evidence="2">The sequence shown here is derived from an EMBL/GenBank/DDBJ whole genome shotgun (WGS) entry which is preliminary data.</text>
</comment>
<dbReference type="Proteomes" id="UP000004358">
    <property type="component" value="Unassembled WGS sequence"/>
</dbReference>
<dbReference type="STRING" id="314230.DSM3645_00385"/>
<dbReference type="HOGENOM" id="CLU_426903_0_0_0"/>
<dbReference type="SUPFAM" id="SSF48452">
    <property type="entry name" value="TPR-like"/>
    <property type="match status" value="1"/>
</dbReference>
<evidence type="ECO:0000256" key="1">
    <source>
        <dbReference type="SAM" id="SignalP"/>
    </source>
</evidence>
<protein>
    <submittedName>
        <fullName evidence="2">Probable tetratricopeptide repeat family protein</fullName>
    </submittedName>
</protein>
<dbReference type="InterPro" id="IPR019734">
    <property type="entry name" value="TPR_rpt"/>
</dbReference>
<dbReference type="EMBL" id="AANZ01000002">
    <property type="protein sequence ID" value="EAQ82125.1"/>
    <property type="molecule type" value="Genomic_DNA"/>
</dbReference>
<evidence type="ECO:0000313" key="3">
    <source>
        <dbReference type="Proteomes" id="UP000004358"/>
    </source>
</evidence>
<dbReference type="OrthoDB" id="228255at2"/>
<proteinExistence type="predicted"/>
<keyword evidence="1" id="KW-0732">Signal</keyword>
<accession>A3ZMF2</accession>
<dbReference type="InterPro" id="IPR011990">
    <property type="entry name" value="TPR-like_helical_dom_sf"/>
</dbReference>
<sequence>MGGRLILVLLFALLSTCLAPAVSVAAASDDPTHDRIDQLIQQLGHRNFAIRERAQNELSTIGVAAFDQVYEAMNHRDLEIARRAQYLARSLNVNWAREDYSPEVRAFLTRYSKQDEDQRSSLIGQLGELTSMDAISALSRISRLEISERLSKEAALVIALNQQIGLSPESIGQIKETITAEIGTSQRTGPTWLRLYEVSLDDPAPAVDQRQTLIEQELQTFVSRPDRTTRHIVQDLLRWQVEQQRKLGHDDDSLATMRQVIRISQGSSSELIDITTWLLNQRGPQIVEELAAHYADPQQAQEGEINGRFSEEAILLYLLAEAKLVQGKIDQATTVADQAHHMNDSLLDNVFLTADALHKRGLIRWAEREYRRVIDKEGPFSPRYSAWPTRQLGEMLADRKRYADAAGVYKPLVDVYDAETKRGKTSEEAEGDRSRYHYFLARAAEKRGDIEAAKEELKKANQRDPFEVDVLIMMHRISTDPKWLEYTRPKIEDARAEFKKTVEDFQKHWDFFKRNGRGVEFLGSDLRTYTRELNQYAWMVGNTYGDLDHAIEASLLSLELAPGEGAYLDTIAHCYFANKDYAKAVECQTEAVEQMPHYLEIREKYARFADAYEKHVGPLVRWQPPVDPESFFPAEEKQAAAEKTAEKAAK</sequence>
<organism evidence="2 3">
    <name type="scientific">Blastopirellula marina DSM 3645</name>
    <dbReference type="NCBI Taxonomy" id="314230"/>
    <lineage>
        <taxon>Bacteria</taxon>
        <taxon>Pseudomonadati</taxon>
        <taxon>Planctomycetota</taxon>
        <taxon>Planctomycetia</taxon>
        <taxon>Pirellulales</taxon>
        <taxon>Pirellulaceae</taxon>
        <taxon>Blastopirellula</taxon>
    </lineage>
</organism>
<dbReference type="RefSeq" id="WP_002649967.1">
    <property type="nucleotide sequence ID" value="NZ_AANZ01000002.1"/>
</dbReference>